<organism evidence="2 3">
    <name type="scientific">Colletotrichum musicola</name>
    <dbReference type="NCBI Taxonomy" id="2175873"/>
    <lineage>
        <taxon>Eukaryota</taxon>
        <taxon>Fungi</taxon>
        <taxon>Dikarya</taxon>
        <taxon>Ascomycota</taxon>
        <taxon>Pezizomycotina</taxon>
        <taxon>Sordariomycetes</taxon>
        <taxon>Hypocreomycetidae</taxon>
        <taxon>Glomerellales</taxon>
        <taxon>Glomerellaceae</taxon>
        <taxon>Colletotrichum</taxon>
        <taxon>Colletotrichum orchidearum species complex</taxon>
    </lineage>
</organism>
<comment type="caution">
    <text evidence="2">The sequence shown here is derived from an EMBL/GenBank/DDBJ whole genome shotgun (WGS) entry which is preliminary data.</text>
</comment>
<evidence type="ECO:0000313" key="2">
    <source>
        <dbReference type="EMBL" id="KAF6829738.1"/>
    </source>
</evidence>
<evidence type="ECO:0000313" key="3">
    <source>
        <dbReference type="Proteomes" id="UP000639643"/>
    </source>
</evidence>
<dbReference type="AlphaFoldDB" id="A0A8H6KEE1"/>
<proteinExistence type="predicted"/>
<feature type="region of interest" description="Disordered" evidence="1">
    <location>
        <begin position="379"/>
        <end position="398"/>
    </location>
</feature>
<keyword evidence="3" id="KW-1185">Reference proteome</keyword>
<reference evidence="2" key="1">
    <citation type="journal article" date="2020" name="Phytopathology">
        <title>Genome Sequence Resources of Colletotrichum truncatum, C. plurivorum, C. musicola, and C. sojae: Four Species Pathogenic to Soybean (Glycine max).</title>
        <authorList>
            <person name="Rogerio F."/>
            <person name="Boufleur T.R."/>
            <person name="Ciampi-Guillardi M."/>
            <person name="Sukno S.A."/>
            <person name="Thon M.R."/>
            <person name="Massola Junior N.S."/>
            <person name="Baroncelli R."/>
        </authorList>
    </citation>
    <scope>NUCLEOTIDE SEQUENCE</scope>
    <source>
        <strain evidence="2">LFN0074</strain>
    </source>
</reference>
<dbReference type="Proteomes" id="UP000639643">
    <property type="component" value="Unassembled WGS sequence"/>
</dbReference>
<name>A0A8H6KEE1_9PEZI</name>
<accession>A0A8H6KEE1</accession>
<sequence length="398" mass="45054">MIGQADIGFTWNSLTNIVAAPFVLQQGIPQKLAPGPRGQVPQKIPQTYVTLATGNEERLENAGGTLPYVTIWDEAGNRIGKYLPSDEKFKVEQNSQRTMIINHNDNNRREADTGYIMLSQGKDAICIAMLQVSNGQFTAAFYGDTGANCGMSWYHSRRKFGAEILSSKCVWIDEDHSNGINARAMSFHLKDFLPSNDKMRLYEKDNNKYICRSTPRFAFWKNLEPGSDIPIFNPPLQYNEDSKAIGYEGADKDPDRALDKDGEYDRNVATYTRPKWTREATEAFQGRTYRRNNNRPDVARLSKRQNSNINPDHIVVTEIDGQTAREICEHPNSLGYDIASYVDMKYCDLSERKLYDFCNATITHNCWDANSTTLVGAINARGGESGPRKSYKTKSHWK</sequence>
<gene>
    <name evidence="2" type="ORF">CMUS01_08024</name>
</gene>
<protein>
    <submittedName>
        <fullName evidence="2">Uncharacterized protein</fullName>
    </submittedName>
</protein>
<feature type="compositionally biased region" description="Basic residues" evidence="1">
    <location>
        <begin position="389"/>
        <end position="398"/>
    </location>
</feature>
<dbReference type="EMBL" id="WIGM01000302">
    <property type="protein sequence ID" value="KAF6829738.1"/>
    <property type="molecule type" value="Genomic_DNA"/>
</dbReference>
<evidence type="ECO:0000256" key="1">
    <source>
        <dbReference type="SAM" id="MobiDB-lite"/>
    </source>
</evidence>
<dbReference type="OrthoDB" id="5365129at2759"/>